<dbReference type="OrthoDB" id="9798386at2"/>
<dbReference type="InterPro" id="IPR023828">
    <property type="entry name" value="Peptidase_S8_Ser-AS"/>
</dbReference>
<dbReference type="Pfam" id="PF00082">
    <property type="entry name" value="Peptidase_S8"/>
    <property type="match status" value="1"/>
</dbReference>
<feature type="active site" description="Charge relay system" evidence="5 6">
    <location>
        <position position="183"/>
    </location>
</feature>
<evidence type="ECO:0000256" key="7">
    <source>
        <dbReference type="RuleBase" id="RU003355"/>
    </source>
</evidence>
<protein>
    <submittedName>
        <fullName evidence="9">Serine protease AprX</fullName>
    </submittedName>
</protein>
<dbReference type="RefSeq" id="WP_107726887.1">
    <property type="nucleotide sequence ID" value="NZ_PZZP01000001.1"/>
</dbReference>
<dbReference type="EMBL" id="PZZP01000001">
    <property type="protein sequence ID" value="PTM59700.1"/>
    <property type="molecule type" value="Genomic_DNA"/>
</dbReference>
<dbReference type="Proteomes" id="UP000241639">
    <property type="component" value="Unassembled WGS sequence"/>
</dbReference>
<keyword evidence="10" id="KW-1185">Reference proteome</keyword>
<dbReference type="PROSITE" id="PS00136">
    <property type="entry name" value="SUBTILASE_ASP"/>
    <property type="match status" value="1"/>
</dbReference>
<dbReference type="SUPFAM" id="SSF52743">
    <property type="entry name" value="Subtilisin-like"/>
    <property type="match status" value="1"/>
</dbReference>
<dbReference type="InterPro" id="IPR015500">
    <property type="entry name" value="Peptidase_S8_subtilisin-rel"/>
</dbReference>
<sequence length="432" mass="47218">MFQANYQWIRNHGQRMDSDLRKVLIKRLHLLRWIPCFLHRFVLFFLQRFTRVPVLIQLEPELVFSSQAMQGIVSKSKKRMDYYPTIHTCHTKLSLHELRSIMERAEVKRVILDRQVTTCLDIATAVTRAPLAWEANNRGEKATIAVLDTGIHPHADLTKPENRIIAFKDFVKGKTNPYDDNGHGTHCAGDAAGNGFASEGTYVGPAPAAPLIGVKVLDKWGSGKLSNVIAGIEWCIANREKYNIRVLSLSLGSRSTSPHQNDPVAQAAAQAWKKGLVVVAAAGNDGPESGTISSPGIHPSIITVGATDDMGTLDRSDDEIASFSSRGPTASHVTKPDLVAPGTGITSLRVKRSYIDKLSPDTRVSQDYSTLSGTSMATPIVAGIAAVLLTEQPDWTPDQVKETLVQSAESLNSPPNDQGAGQVQVLQKWFKE</sequence>
<evidence type="ECO:0000313" key="9">
    <source>
        <dbReference type="EMBL" id="PTM59700.1"/>
    </source>
</evidence>
<dbReference type="InterPro" id="IPR036852">
    <property type="entry name" value="Peptidase_S8/S53_dom_sf"/>
</dbReference>
<dbReference type="PROSITE" id="PS00137">
    <property type="entry name" value="SUBTILASE_HIS"/>
    <property type="match status" value="1"/>
</dbReference>
<dbReference type="InterPro" id="IPR000209">
    <property type="entry name" value="Peptidase_S8/S53_dom"/>
</dbReference>
<dbReference type="CDD" id="cd07487">
    <property type="entry name" value="Peptidases_S8_1"/>
    <property type="match status" value="1"/>
</dbReference>
<gene>
    <name evidence="9" type="ORF">C8J48_2330</name>
</gene>
<dbReference type="InterPro" id="IPR022398">
    <property type="entry name" value="Peptidase_S8_His-AS"/>
</dbReference>
<dbReference type="PROSITE" id="PS00138">
    <property type="entry name" value="SUBTILASE_SER"/>
    <property type="match status" value="1"/>
</dbReference>
<evidence type="ECO:0000256" key="1">
    <source>
        <dbReference type="ARBA" id="ARBA00011073"/>
    </source>
</evidence>
<dbReference type="PROSITE" id="PS51892">
    <property type="entry name" value="SUBTILASE"/>
    <property type="match status" value="1"/>
</dbReference>
<evidence type="ECO:0000259" key="8">
    <source>
        <dbReference type="Pfam" id="PF00082"/>
    </source>
</evidence>
<comment type="caution">
    <text evidence="9">The sequence shown here is derived from an EMBL/GenBank/DDBJ whole genome shotgun (WGS) entry which is preliminary data.</text>
</comment>
<keyword evidence="4 6" id="KW-0720">Serine protease</keyword>
<dbReference type="PANTHER" id="PTHR43806:SF65">
    <property type="entry name" value="SERINE PROTEASE APRX"/>
    <property type="match status" value="1"/>
</dbReference>
<comment type="similarity">
    <text evidence="1 6 7">Belongs to the peptidase S8 family.</text>
</comment>
<dbReference type="InterPro" id="IPR050131">
    <property type="entry name" value="Peptidase_S8_subtilisin-like"/>
</dbReference>
<dbReference type="AlphaFoldDB" id="A0A2T4ZCU2"/>
<feature type="active site" description="Charge relay system" evidence="5 6">
    <location>
        <position position="375"/>
    </location>
</feature>
<proteinExistence type="inferred from homology"/>
<dbReference type="Gene3D" id="3.40.50.200">
    <property type="entry name" value="Peptidase S8/S53 domain"/>
    <property type="match status" value="1"/>
</dbReference>
<keyword evidence="2 6" id="KW-0645">Protease</keyword>
<evidence type="ECO:0000256" key="2">
    <source>
        <dbReference type="ARBA" id="ARBA00022670"/>
    </source>
</evidence>
<evidence type="ECO:0000256" key="5">
    <source>
        <dbReference type="PIRSR" id="PIRSR615500-1"/>
    </source>
</evidence>
<dbReference type="PRINTS" id="PR00723">
    <property type="entry name" value="SUBTILISIN"/>
</dbReference>
<dbReference type="InterPro" id="IPR023827">
    <property type="entry name" value="Peptidase_S8_Asp-AS"/>
</dbReference>
<dbReference type="PANTHER" id="PTHR43806">
    <property type="entry name" value="PEPTIDASE S8"/>
    <property type="match status" value="1"/>
</dbReference>
<dbReference type="GO" id="GO:0006508">
    <property type="term" value="P:proteolysis"/>
    <property type="evidence" value="ECO:0007669"/>
    <property type="project" value="UniProtKB-KW"/>
</dbReference>
<feature type="domain" description="Peptidase S8/S53" evidence="8">
    <location>
        <begin position="139"/>
        <end position="421"/>
    </location>
</feature>
<dbReference type="GO" id="GO:0004252">
    <property type="term" value="F:serine-type endopeptidase activity"/>
    <property type="evidence" value="ECO:0007669"/>
    <property type="project" value="UniProtKB-UniRule"/>
</dbReference>
<name>A0A2T4ZCU2_9BACL</name>
<evidence type="ECO:0000256" key="6">
    <source>
        <dbReference type="PROSITE-ProRule" id="PRU01240"/>
    </source>
</evidence>
<organism evidence="9 10">
    <name type="scientific">Desmospora activa DSM 45169</name>
    <dbReference type="NCBI Taxonomy" id="1121389"/>
    <lineage>
        <taxon>Bacteria</taxon>
        <taxon>Bacillati</taxon>
        <taxon>Bacillota</taxon>
        <taxon>Bacilli</taxon>
        <taxon>Bacillales</taxon>
        <taxon>Thermoactinomycetaceae</taxon>
        <taxon>Desmospora</taxon>
    </lineage>
</organism>
<accession>A0A2T4ZCU2</accession>
<evidence type="ECO:0000313" key="10">
    <source>
        <dbReference type="Proteomes" id="UP000241639"/>
    </source>
</evidence>
<feature type="active site" description="Charge relay system" evidence="5 6">
    <location>
        <position position="148"/>
    </location>
</feature>
<reference evidence="9 10" key="1">
    <citation type="submission" date="2018-04" db="EMBL/GenBank/DDBJ databases">
        <title>Genomic Encyclopedia of Archaeal and Bacterial Type Strains, Phase II (KMG-II): from individual species to whole genera.</title>
        <authorList>
            <person name="Goeker M."/>
        </authorList>
    </citation>
    <scope>NUCLEOTIDE SEQUENCE [LARGE SCALE GENOMIC DNA]</scope>
    <source>
        <strain evidence="9 10">DSM 45169</strain>
    </source>
</reference>
<keyword evidence="3 6" id="KW-0378">Hydrolase</keyword>
<evidence type="ECO:0000256" key="3">
    <source>
        <dbReference type="ARBA" id="ARBA00022801"/>
    </source>
</evidence>
<evidence type="ECO:0000256" key="4">
    <source>
        <dbReference type="ARBA" id="ARBA00022825"/>
    </source>
</evidence>